<dbReference type="InterPro" id="IPR006143">
    <property type="entry name" value="RND_pump_MFP"/>
</dbReference>
<dbReference type="PANTHER" id="PTHR32347">
    <property type="entry name" value="EFFLUX SYSTEM COMPONENT YKNX-RELATED"/>
    <property type="match status" value="1"/>
</dbReference>
<dbReference type="RefSeq" id="WP_354270428.1">
    <property type="nucleotide sequence ID" value="NZ_JBEPTQ010000002.1"/>
</dbReference>
<keyword evidence="3" id="KW-0175">Coiled coil</keyword>
<dbReference type="PANTHER" id="PTHR32347:SF14">
    <property type="entry name" value="EFFLUX SYSTEM COMPONENT YKNX-RELATED"/>
    <property type="match status" value="1"/>
</dbReference>
<feature type="transmembrane region" description="Helical" evidence="4">
    <location>
        <begin position="43"/>
        <end position="63"/>
    </location>
</feature>
<evidence type="ECO:0000313" key="9">
    <source>
        <dbReference type="Proteomes" id="UP001549291"/>
    </source>
</evidence>
<dbReference type="InterPro" id="IPR058636">
    <property type="entry name" value="Beta-barrel_YknX"/>
</dbReference>
<organism evidence="8 9">
    <name type="scientific">Bradyrhizobium japonicum</name>
    <dbReference type="NCBI Taxonomy" id="375"/>
    <lineage>
        <taxon>Bacteria</taxon>
        <taxon>Pseudomonadati</taxon>
        <taxon>Pseudomonadota</taxon>
        <taxon>Alphaproteobacteria</taxon>
        <taxon>Hyphomicrobiales</taxon>
        <taxon>Nitrobacteraceae</taxon>
        <taxon>Bradyrhizobium</taxon>
    </lineage>
</organism>
<evidence type="ECO:0000259" key="7">
    <source>
        <dbReference type="Pfam" id="PF25990"/>
    </source>
</evidence>
<evidence type="ECO:0000259" key="6">
    <source>
        <dbReference type="Pfam" id="PF25917"/>
    </source>
</evidence>
<proteinExistence type="inferred from homology"/>
<dbReference type="Pfam" id="PF25876">
    <property type="entry name" value="HH_MFP_RND"/>
    <property type="match status" value="1"/>
</dbReference>
<dbReference type="Gene3D" id="2.40.420.20">
    <property type="match status" value="1"/>
</dbReference>
<dbReference type="Pfam" id="PF25917">
    <property type="entry name" value="BSH_RND"/>
    <property type="match status" value="1"/>
</dbReference>
<comment type="similarity">
    <text evidence="2">Belongs to the membrane fusion protein (MFP) (TC 8.A.1) family.</text>
</comment>
<dbReference type="Gene3D" id="2.40.50.100">
    <property type="match status" value="2"/>
</dbReference>
<keyword evidence="4" id="KW-0472">Membrane</keyword>
<sequence>MNTQLGTGAAAETREALSYVPLPSAGRPVSAPAVQPRFATRRWVLVGIATLLLATSLGIWWSFSGNAPVGYETAPVAIGDIARDINATGSVNPELTIIVGTYVSGVIQELRCDYNTEVKRGQTCAKIDPRPYQSIVDQAKASLAIARAQLEKDKASLTYAKANLERLATLVKTSAVSEDAYDNAKNVYDQALAQITFDDATIQQRQAVLDAAQVNLDYTNIISPVDGTVVSRAVTMGQTVAASFQTPTLFLIATDLTRMQVDANVSESDIGGIQTGNKATFTVDAYPKRLFEGTVTQVRQSPQTVQNVITYDVVISVNNPDLALKPGLTAATRIITDRRSDVLRVPNQALRYVPTGAALGDAKQTRVWVLRDGSPVPVRVTVGLDDDESTEIVQGALKAGDKVIIAEQRNSAKARSSVPPPRL</sequence>
<dbReference type="EMBL" id="JBEPTQ010000002">
    <property type="protein sequence ID" value="MET4724535.1"/>
    <property type="molecule type" value="Genomic_DNA"/>
</dbReference>
<protein>
    <submittedName>
        <fullName evidence="8">HlyD family secretion protein</fullName>
    </submittedName>
</protein>
<dbReference type="Proteomes" id="UP001549291">
    <property type="component" value="Unassembled WGS sequence"/>
</dbReference>
<dbReference type="InterPro" id="IPR050465">
    <property type="entry name" value="UPF0194_transport"/>
</dbReference>
<comment type="subcellular location">
    <subcellularLocation>
        <location evidence="1">Cell envelope</location>
    </subcellularLocation>
</comment>
<feature type="domain" description="Multidrug resistance protein MdtA-like barrel-sandwich hybrid" evidence="6">
    <location>
        <begin position="99"/>
        <end position="248"/>
    </location>
</feature>
<keyword evidence="4" id="KW-1133">Transmembrane helix</keyword>
<comment type="caution">
    <text evidence="8">The sequence shown here is derived from an EMBL/GenBank/DDBJ whole genome shotgun (WGS) entry which is preliminary data.</text>
</comment>
<dbReference type="Gene3D" id="2.40.30.170">
    <property type="match status" value="1"/>
</dbReference>
<reference evidence="8 9" key="1">
    <citation type="submission" date="2024-06" db="EMBL/GenBank/DDBJ databases">
        <title>Genomic Encyclopedia of Type Strains, Phase V (KMG-V): Genome sequencing to study the core and pangenomes of soil and plant-associated prokaryotes.</title>
        <authorList>
            <person name="Whitman W."/>
        </authorList>
    </citation>
    <scope>NUCLEOTIDE SEQUENCE [LARGE SCALE GENOMIC DNA]</scope>
    <source>
        <strain evidence="8 9">USDA 160</strain>
    </source>
</reference>
<accession>A0ABV2S5S1</accession>
<dbReference type="Pfam" id="PF25990">
    <property type="entry name" value="Beta-barrel_YknX"/>
    <property type="match status" value="1"/>
</dbReference>
<feature type="domain" description="Multidrug resistance protein MdtA-like alpha-helical hairpin" evidence="5">
    <location>
        <begin position="143"/>
        <end position="219"/>
    </location>
</feature>
<feature type="domain" description="YknX-like beta-barrel" evidence="7">
    <location>
        <begin position="259"/>
        <end position="332"/>
    </location>
</feature>
<keyword evidence="4" id="KW-0812">Transmembrane</keyword>
<evidence type="ECO:0000256" key="2">
    <source>
        <dbReference type="ARBA" id="ARBA00009477"/>
    </source>
</evidence>
<evidence type="ECO:0000256" key="3">
    <source>
        <dbReference type="ARBA" id="ARBA00023054"/>
    </source>
</evidence>
<evidence type="ECO:0000313" key="8">
    <source>
        <dbReference type="EMBL" id="MET4724535.1"/>
    </source>
</evidence>
<dbReference type="InterPro" id="IPR058624">
    <property type="entry name" value="MdtA-like_HH"/>
</dbReference>
<gene>
    <name evidence="8" type="ORF">ABIF63_008641</name>
</gene>
<evidence type="ECO:0000259" key="5">
    <source>
        <dbReference type="Pfam" id="PF25876"/>
    </source>
</evidence>
<dbReference type="InterPro" id="IPR058625">
    <property type="entry name" value="MdtA-like_BSH"/>
</dbReference>
<dbReference type="SUPFAM" id="SSF111369">
    <property type="entry name" value="HlyD-like secretion proteins"/>
    <property type="match status" value="1"/>
</dbReference>
<dbReference type="NCBIfam" id="TIGR01730">
    <property type="entry name" value="RND_mfp"/>
    <property type="match status" value="1"/>
</dbReference>
<evidence type="ECO:0000256" key="1">
    <source>
        <dbReference type="ARBA" id="ARBA00004196"/>
    </source>
</evidence>
<keyword evidence="9" id="KW-1185">Reference proteome</keyword>
<name>A0ABV2S5S1_BRAJP</name>
<evidence type="ECO:0000256" key="4">
    <source>
        <dbReference type="SAM" id="Phobius"/>
    </source>
</evidence>